<evidence type="ECO:0000256" key="1">
    <source>
        <dbReference type="ARBA" id="ARBA00009986"/>
    </source>
</evidence>
<name>A0A4R5XPG0_9MICC</name>
<sequence length="456" mass="48838">MKKYATVDPTSGNVVQEFDSMTDTEVAAALKRSHDAYRAWHMKDLAERCALLQRIADLHRQHSVDLAKLMTLEMGKPIAQAKTEVELSAAIYEYYATSGEKLLADEELEIAGAGRALVRTAPIGPLLGVMPWNFPYYQMARFVAPNLLLGNTILLKHASNCPQQALRIEEIIRAAGAPEGVYQNIFATSGQVADLIASPELQGVSLTGSERAGSAIGATAGRHLKKCVLELGGSDPFLVLPAADVQKAASAAAAGRFGNAGQACTSSKRLIIDNSKWDSFLDAFLTEASKWEAGDPMSEDTRLGPMSSLQARAELAEQVDDAIAKGATVHLGGKIPDGQGAYYPATVLSRVTPDMRAYREELFGPVAVLHRVNTVDEAIELANDTPFGLGSAVFTNDEQQAAYVTDRLEVGMVGINTTIKSAPDLPFGGVKSSGIGRELGKYGLNEFANKKLVRTI</sequence>
<comment type="similarity">
    <text evidence="1">Belongs to the aldehyde dehydrogenase family.</text>
</comment>
<dbReference type="FunFam" id="3.40.605.10:FF:000012">
    <property type="entry name" value="NAD-dependent succinate-semialdehyde dehydrogenase"/>
    <property type="match status" value="1"/>
</dbReference>
<dbReference type="GO" id="GO:0004030">
    <property type="term" value="F:aldehyde dehydrogenase [NAD(P)+] activity"/>
    <property type="evidence" value="ECO:0007669"/>
    <property type="project" value="InterPro"/>
</dbReference>
<evidence type="ECO:0000259" key="4">
    <source>
        <dbReference type="Pfam" id="PF00171"/>
    </source>
</evidence>
<dbReference type="InterPro" id="IPR015590">
    <property type="entry name" value="Aldehyde_DH_dom"/>
</dbReference>
<dbReference type="InterPro" id="IPR047110">
    <property type="entry name" value="GABD/Sad-like"/>
</dbReference>
<dbReference type="PANTHER" id="PTHR43217">
    <property type="entry name" value="SUCCINATE SEMIALDEHYDE DEHYDROGENASE [NAD(P)+] SAD"/>
    <property type="match status" value="1"/>
</dbReference>
<evidence type="ECO:0000313" key="6">
    <source>
        <dbReference type="Proteomes" id="UP000294621"/>
    </source>
</evidence>
<dbReference type="Gene3D" id="3.40.309.10">
    <property type="entry name" value="Aldehyde Dehydrogenase, Chain A, domain 2"/>
    <property type="match status" value="1"/>
</dbReference>
<accession>A0A4R5XPG0</accession>
<dbReference type="Pfam" id="PF00171">
    <property type="entry name" value="Aldedh"/>
    <property type="match status" value="1"/>
</dbReference>
<keyword evidence="2" id="KW-0521">NADP</keyword>
<evidence type="ECO:0000256" key="2">
    <source>
        <dbReference type="ARBA" id="ARBA00022857"/>
    </source>
</evidence>
<evidence type="ECO:0000313" key="5">
    <source>
        <dbReference type="EMBL" id="TDL33400.1"/>
    </source>
</evidence>
<dbReference type="InterPro" id="IPR016163">
    <property type="entry name" value="Ald_DH_C"/>
</dbReference>
<evidence type="ECO:0000256" key="3">
    <source>
        <dbReference type="ARBA" id="ARBA00023002"/>
    </source>
</evidence>
<reference evidence="5 6" key="1">
    <citation type="submission" date="2019-03" db="EMBL/GenBank/DDBJ databases">
        <title>Genome Sequencing and Assembly of Various Microbes Isolated from Partially Reclaimed Soil and Acid Mine Drainage (AMD) Site.</title>
        <authorList>
            <person name="Steinbock B."/>
            <person name="Bechtold R."/>
            <person name="Sevigny J.L."/>
            <person name="Thomas D."/>
            <person name="Cuthill L.R."/>
            <person name="Aveiro Johannsen E.J."/>
            <person name="Thomas K."/>
            <person name="Ghosh A."/>
        </authorList>
    </citation>
    <scope>NUCLEOTIDE SEQUENCE [LARGE SCALE GENOMIC DNA]</scope>
    <source>
        <strain evidence="5 6">S-A1</strain>
    </source>
</reference>
<dbReference type="GO" id="GO:0004777">
    <property type="term" value="F:succinate-semialdehyde dehydrogenase (NAD+) activity"/>
    <property type="evidence" value="ECO:0007669"/>
    <property type="project" value="TreeGrafter"/>
</dbReference>
<dbReference type="Gene3D" id="3.40.605.10">
    <property type="entry name" value="Aldehyde Dehydrogenase, Chain A, domain 1"/>
    <property type="match status" value="1"/>
</dbReference>
<dbReference type="RefSeq" id="WP_133351446.1">
    <property type="nucleotide sequence ID" value="NZ_SMZQ01000011.1"/>
</dbReference>
<dbReference type="InterPro" id="IPR044148">
    <property type="entry name" value="ALDH_GabD1-like"/>
</dbReference>
<dbReference type="SUPFAM" id="SSF53720">
    <property type="entry name" value="ALDH-like"/>
    <property type="match status" value="1"/>
</dbReference>
<dbReference type="InterPro" id="IPR016162">
    <property type="entry name" value="Ald_DH_N"/>
</dbReference>
<comment type="caution">
    <text evidence="5">The sequence shown here is derived from an EMBL/GenBank/DDBJ whole genome shotgun (WGS) entry which is preliminary data.</text>
</comment>
<dbReference type="EMBL" id="SMZQ01000011">
    <property type="protein sequence ID" value="TDL33400.1"/>
    <property type="molecule type" value="Genomic_DNA"/>
</dbReference>
<keyword evidence="3" id="KW-0560">Oxidoreductase</keyword>
<dbReference type="InterPro" id="IPR016161">
    <property type="entry name" value="Ald_DH/histidinol_DH"/>
</dbReference>
<proteinExistence type="inferred from homology"/>
<protein>
    <submittedName>
        <fullName evidence="5">NAD-dependent succinate-semialdehyde dehydrogenase</fullName>
    </submittedName>
</protein>
<dbReference type="Proteomes" id="UP000294621">
    <property type="component" value="Unassembled WGS sequence"/>
</dbReference>
<dbReference type="FunFam" id="3.40.309.10:FF:000010">
    <property type="entry name" value="Gamma-aminobutyraldehyde dehydrogenase"/>
    <property type="match status" value="1"/>
</dbReference>
<dbReference type="PANTHER" id="PTHR43217:SF2">
    <property type="entry name" value="SUCCINATE-SEMIALDEHYDE DEHYDROGENASE [NADP(+)]"/>
    <property type="match status" value="1"/>
</dbReference>
<gene>
    <name evidence="5" type="ORF">E2R57_18155</name>
</gene>
<feature type="domain" description="Aldehyde dehydrogenase" evidence="4">
    <location>
        <begin position="3"/>
        <end position="453"/>
    </location>
</feature>
<dbReference type="OrthoDB" id="6882680at2"/>
<dbReference type="CDD" id="cd07100">
    <property type="entry name" value="ALDH_SSADH1_GabD1"/>
    <property type="match status" value="1"/>
</dbReference>
<dbReference type="AlphaFoldDB" id="A0A4R5XPG0"/>
<organism evidence="5 6">
    <name type="scientific">Arthrobacter nitrophenolicus</name>
    <dbReference type="NCBI Taxonomy" id="683150"/>
    <lineage>
        <taxon>Bacteria</taxon>
        <taxon>Bacillati</taxon>
        <taxon>Actinomycetota</taxon>
        <taxon>Actinomycetes</taxon>
        <taxon>Micrococcales</taxon>
        <taxon>Micrococcaceae</taxon>
        <taxon>Arthrobacter</taxon>
    </lineage>
</organism>